<keyword evidence="2" id="KW-1185">Reference proteome</keyword>
<reference evidence="1 2" key="1">
    <citation type="journal article" date="2015" name="Int. J. Syst. Evol. Microbiol.">
        <title>Sphingomonas hengshuiensis sp. nov., isolated from lake wetland.</title>
        <authorList>
            <person name="Wei S."/>
            <person name="Wang T."/>
            <person name="Liu H."/>
            <person name="Zhang C."/>
            <person name="Guo J."/>
            <person name="Wang Q."/>
            <person name="Liang K."/>
            <person name="Zhang Z."/>
        </authorList>
    </citation>
    <scope>NUCLEOTIDE SEQUENCE [LARGE SCALE GENOMIC DNA]</scope>
    <source>
        <strain evidence="1 2">WHSC-8</strain>
    </source>
</reference>
<accession>A0A7U5BEN2</accession>
<sequence>MRTNIEIDPELVSQVMRVTGARTKREAVDRALRETLRLRQQDALLQLWGIGWDGDLDAMRTSKHLPAE</sequence>
<reference evidence="1 2" key="2">
    <citation type="submission" date="2015-02" db="EMBL/GenBank/DDBJ databases">
        <title>The complete genome of Sphingomonas hengshuiensis sp. WHSC-8 isolated from soil of Hengshui Lake.</title>
        <authorList>
            <person name="Wei S."/>
            <person name="Guo J."/>
            <person name="Su C."/>
            <person name="Wu R."/>
            <person name="Zhang Z."/>
            <person name="Liang K."/>
            <person name="Li H."/>
            <person name="Wang T."/>
            <person name="Liu H."/>
            <person name="Zhang C."/>
            <person name="Li Z."/>
            <person name="Wang Q."/>
            <person name="Meng J."/>
        </authorList>
    </citation>
    <scope>NUCLEOTIDE SEQUENCE [LARGE SCALE GENOMIC DNA]</scope>
    <source>
        <strain evidence="1 2">WHSC-8</strain>
    </source>
</reference>
<gene>
    <name evidence="1" type="ORF">TS85_01985</name>
</gene>
<name>A0A7U5BEN2_9SPHN</name>
<proteinExistence type="predicted"/>
<dbReference type="AlphaFoldDB" id="A0A7U5BEN2"/>
<evidence type="ECO:0000313" key="2">
    <source>
        <dbReference type="Proteomes" id="UP000032300"/>
    </source>
</evidence>
<dbReference type="Pfam" id="PF09957">
    <property type="entry name" value="VapB_antitoxin"/>
    <property type="match status" value="1"/>
</dbReference>
<dbReference type="KEGG" id="sphi:TS85_01985"/>
<dbReference type="EMBL" id="CP010836">
    <property type="protein sequence ID" value="AJP70851.1"/>
    <property type="molecule type" value="Genomic_DNA"/>
</dbReference>
<dbReference type="Proteomes" id="UP000032300">
    <property type="component" value="Chromosome"/>
</dbReference>
<dbReference type="OrthoDB" id="9805830at2"/>
<dbReference type="RefSeq" id="WP_044330116.1">
    <property type="nucleotide sequence ID" value="NZ_CP010836.1"/>
</dbReference>
<organism evidence="1 2">
    <name type="scientific">Sphingomonas hengshuiensis</name>
    <dbReference type="NCBI Taxonomy" id="1609977"/>
    <lineage>
        <taxon>Bacteria</taxon>
        <taxon>Pseudomonadati</taxon>
        <taxon>Pseudomonadota</taxon>
        <taxon>Alphaproteobacteria</taxon>
        <taxon>Sphingomonadales</taxon>
        <taxon>Sphingomonadaceae</taxon>
        <taxon>Sphingomonas</taxon>
    </lineage>
</organism>
<evidence type="ECO:0000313" key="1">
    <source>
        <dbReference type="EMBL" id="AJP70851.1"/>
    </source>
</evidence>
<protein>
    <submittedName>
        <fullName evidence="1">Transcriptional regulator of the Arc/MetJ class</fullName>
    </submittedName>
</protein>
<dbReference type="InterPro" id="IPR019239">
    <property type="entry name" value="VapB_antitoxin"/>
</dbReference>